<keyword evidence="2" id="KW-1185">Reference proteome</keyword>
<name>A0ACB8XS19_ARCLA</name>
<gene>
    <name evidence="1" type="ORF">L6452_39153</name>
</gene>
<evidence type="ECO:0000313" key="1">
    <source>
        <dbReference type="EMBL" id="KAI3673044.1"/>
    </source>
</evidence>
<reference evidence="2" key="1">
    <citation type="journal article" date="2022" name="Mol. Ecol. Resour.">
        <title>The genomes of chicory, endive, great burdock and yacon provide insights into Asteraceae palaeo-polyploidization history and plant inulin production.</title>
        <authorList>
            <person name="Fan W."/>
            <person name="Wang S."/>
            <person name="Wang H."/>
            <person name="Wang A."/>
            <person name="Jiang F."/>
            <person name="Liu H."/>
            <person name="Zhao H."/>
            <person name="Xu D."/>
            <person name="Zhang Y."/>
        </authorList>
    </citation>
    <scope>NUCLEOTIDE SEQUENCE [LARGE SCALE GENOMIC DNA]</scope>
    <source>
        <strain evidence="2">cv. Niubang</strain>
    </source>
</reference>
<accession>A0ACB8XS19</accession>
<organism evidence="1 2">
    <name type="scientific">Arctium lappa</name>
    <name type="common">Greater burdock</name>
    <name type="synonym">Lappa major</name>
    <dbReference type="NCBI Taxonomy" id="4217"/>
    <lineage>
        <taxon>Eukaryota</taxon>
        <taxon>Viridiplantae</taxon>
        <taxon>Streptophyta</taxon>
        <taxon>Embryophyta</taxon>
        <taxon>Tracheophyta</taxon>
        <taxon>Spermatophyta</taxon>
        <taxon>Magnoliopsida</taxon>
        <taxon>eudicotyledons</taxon>
        <taxon>Gunneridae</taxon>
        <taxon>Pentapetalae</taxon>
        <taxon>asterids</taxon>
        <taxon>campanulids</taxon>
        <taxon>Asterales</taxon>
        <taxon>Asteraceae</taxon>
        <taxon>Carduoideae</taxon>
        <taxon>Cardueae</taxon>
        <taxon>Arctiinae</taxon>
        <taxon>Arctium</taxon>
    </lineage>
</organism>
<dbReference type="EMBL" id="CM042061">
    <property type="protein sequence ID" value="KAI3673044.1"/>
    <property type="molecule type" value="Genomic_DNA"/>
</dbReference>
<dbReference type="Proteomes" id="UP001055879">
    <property type="component" value="Linkage Group LG15"/>
</dbReference>
<protein>
    <submittedName>
        <fullName evidence="1">Uncharacterized protein</fullName>
    </submittedName>
</protein>
<reference evidence="1 2" key="2">
    <citation type="journal article" date="2022" name="Mol. Ecol. Resour.">
        <title>The genomes of chicory, endive, great burdock and yacon provide insights into Asteraceae paleo-polyploidization history and plant inulin production.</title>
        <authorList>
            <person name="Fan W."/>
            <person name="Wang S."/>
            <person name="Wang H."/>
            <person name="Wang A."/>
            <person name="Jiang F."/>
            <person name="Liu H."/>
            <person name="Zhao H."/>
            <person name="Xu D."/>
            <person name="Zhang Y."/>
        </authorList>
    </citation>
    <scope>NUCLEOTIDE SEQUENCE [LARGE SCALE GENOMIC DNA]</scope>
    <source>
        <strain evidence="2">cv. Niubang</strain>
    </source>
</reference>
<evidence type="ECO:0000313" key="2">
    <source>
        <dbReference type="Proteomes" id="UP001055879"/>
    </source>
</evidence>
<comment type="caution">
    <text evidence="1">The sequence shown here is derived from an EMBL/GenBank/DDBJ whole genome shotgun (WGS) entry which is preliminary data.</text>
</comment>
<sequence>MNNVVNIMDVNLICVFNVKSCNLLHTVMGADHCGKIARGGRPMSVALDLGGDIVEEGDERENVEEKSSNHLALP</sequence>
<proteinExistence type="predicted"/>